<dbReference type="EMBL" id="KL142387">
    <property type="protein sequence ID" value="KDR73090.1"/>
    <property type="molecule type" value="Genomic_DNA"/>
</dbReference>
<dbReference type="HOGENOM" id="CLU_1885922_0_0_1"/>
<evidence type="ECO:0000313" key="2">
    <source>
        <dbReference type="EMBL" id="KDR73090.1"/>
    </source>
</evidence>
<feature type="region of interest" description="Disordered" evidence="1">
    <location>
        <begin position="59"/>
        <end position="78"/>
    </location>
</feature>
<evidence type="ECO:0000313" key="3">
    <source>
        <dbReference type="Proteomes" id="UP000027222"/>
    </source>
</evidence>
<evidence type="ECO:0000256" key="1">
    <source>
        <dbReference type="SAM" id="MobiDB-lite"/>
    </source>
</evidence>
<gene>
    <name evidence="2" type="ORF">GALMADRAFT_252551</name>
</gene>
<accession>A0A067SQ68</accession>
<reference evidence="3" key="1">
    <citation type="journal article" date="2014" name="Proc. Natl. Acad. Sci. U.S.A.">
        <title>Extensive sampling of basidiomycete genomes demonstrates inadequacy of the white-rot/brown-rot paradigm for wood decay fungi.</title>
        <authorList>
            <person name="Riley R."/>
            <person name="Salamov A.A."/>
            <person name="Brown D.W."/>
            <person name="Nagy L.G."/>
            <person name="Floudas D."/>
            <person name="Held B.W."/>
            <person name="Levasseur A."/>
            <person name="Lombard V."/>
            <person name="Morin E."/>
            <person name="Otillar R."/>
            <person name="Lindquist E.A."/>
            <person name="Sun H."/>
            <person name="LaButti K.M."/>
            <person name="Schmutz J."/>
            <person name="Jabbour D."/>
            <person name="Luo H."/>
            <person name="Baker S.E."/>
            <person name="Pisabarro A.G."/>
            <person name="Walton J.D."/>
            <person name="Blanchette R.A."/>
            <person name="Henrissat B."/>
            <person name="Martin F."/>
            <person name="Cullen D."/>
            <person name="Hibbett D.S."/>
            <person name="Grigoriev I.V."/>
        </authorList>
    </citation>
    <scope>NUCLEOTIDE SEQUENCE [LARGE SCALE GENOMIC DNA]</scope>
    <source>
        <strain evidence="3">CBS 339.88</strain>
    </source>
</reference>
<feature type="compositionally biased region" description="Polar residues" evidence="1">
    <location>
        <begin position="62"/>
        <end position="78"/>
    </location>
</feature>
<dbReference type="AlphaFoldDB" id="A0A067SQ68"/>
<dbReference type="Proteomes" id="UP000027222">
    <property type="component" value="Unassembled WGS sequence"/>
</dbReference>
<keyword evidence="3" id="KW-1185">Reference proteome</keyword>
<protein>
    <submittedName>
        <fullName evidence="2">Uncharacterized protein</fullName>
    </submittedName>
</protein>
<proteinExistence type="predicted"/>
<dbReference type="STRING" id="685588.A0A067SQ68"/>
<sequence>MPRNHHPAASTLRNRSRITNKTRLKIHQGSLDADAVLIPNEDEEKHRLTNVVVSCDAEDARTPTSSPLQNLVHASSPNIPTRSAVDGRMDRVPKSYFLPPQFGIGIPTLSPLVIAPLCFSSFRASPHQPFALMCE</sequence>
<dbReference type="OrthoDB" id="435275at2759"/>
<organism evidence="2 3">
    <name type="scientific">Galerina marginata (strain CBS 339.88)</name>
    <dbReference type="NCBI Taxonomy" id="685588"/>
    <lineage>
        <taxon>Eukaryota</taxon>
        <taxon>Fungi</taxon>
        <taxon>Dikarya</taxon>
        <taxon>Basidiomycota</taxon>
        <taxon>Agaricomycotina</taxon>
        <taxon>Agaricomycetes</taxon>
        <taxon>Agaricomycetidae</taxon>
        <taxon>Agaricales</taxon>
        <taxon>Agaricineae</taxon>
        <taxon>Strophariaceae</taxon>
        <taxon>Galerina</taxon>
    </lineage>
</organism>
<name>A0A067SQ68_GALM3</name>